<sequence>MSQTGAIWLVILLACLAANLPFANHRVLVLGPRLQPRKPLVVRFAELLVLYFVVGGIGLLLEKRAGQIAHQQWEFYAVTGALFITLAFPGFVYRYLLRHRT</sequence>
<keyword evidence="1" id="KW-0812">Transmembrane</keyword>
<name>A0A398CL12_9BURK</name>
<dbReference type="PIRSF" id="PIRSF019883">
    <property type="entry name" value="UCP019883"/>
    <property type="match status" value="1"/>
</dbReference>
<keyword evidence="3" id="KW-1185">Reference proteome</keyword>
<comment type="caution">
    <text evidence="2">The sequence shown here is derived from an EMBL/GenBank/DDBJ whole genome shotgun (WGS) entry which is preliminary data.</text>
</comment>
<protein>
    <submittedName>
        <fullName evidence="2">DUF2818 family protein</fullName>
    </submittedName>
</protein>
<gene>
    <name evidence="2" type="ORF">D3F03_04185</name>
</gene>
<keyword evidence="1" id="KW-0472">Membrane</keyword>
<dbReference type="InterPro" id="IPR016768">
    <property type="entry name" value="UCP019883"/>
</dbReference>
<feature type="transmembrane region" description="Helical" evidence="1">
    <location>
        <begin position="73"/>
        <end position="96"/>
    </location>
</feature>
<evidence type="ECO:0000313" key="3">
    <source>
        <dbReference type="Proteomes" id="UP000266302"/>
    </source>
</evidence>
<dbReference type="EMBL" id="QXJC01000001">
    <property type="protein sequence ID" value="RID99613.1"/>
    <property type="molecule type" value="Genomic_DNA"/>
</dbReference>
<dbReference type="Pfam" id="PF10993">
    <property type="entry name" value="DUF2818"/>
    <property type="match status" value="1"/>
</dbReference>
<organism evidence="2 3">
    <name type="scientific">Simplicispira hankyongi</name>
    <dbReference type="NCBI Taxonomy" id="2315688"/>
    <lineage>
        <taxon>Bacteria</taxon>
        <taxon>Pseudomonadati</taxon>
        <taxon>Pseudomonadota</taxon>
        <taxon>Betaproteobacteria</taxon>
        <taxon>Burkholderiales</taxon>
        <taxon>Comamonadaceae</taxon>
        <taxon>Simplicispira</taxon>
    </lineage>
</organism>
<evidence type="ECO:0000256" key="1">
    <source>
        <dbReference type="SAM" id="Phobius"/>
    </source>
</evidence>
<dbReference type="OrthoDB" id="5785537at2"/>
<feature type="transmembrane region" description="Helical" evidence="1">
    <location>
        <begin position="41"/>
        <end position="61"/>
    </location>
</feature>
<dbReference type="Proteomes" id="UP000266302">
    <property type="component" value="Unassembled WGS sequence"/>
</dbReference>
<reference evidence="2 3" key="1">
    <citation type="submission" date="2018-09" db="EMBL/GenBank/DDBJ databases">
        <title>Draft genome of Simplicispira sp. NY-02.</title>
        <authorList>
            <person name="Im W.T."/>
        </authorList>
    </citation>
    <scope>NUCLEOTIDE SEQUENCE [LARGE SCALE GENOMIC DNA]</scope>
    <source>
        <strain evidence="2 3">NY-02</strain>
    </source>
</reference>
<dbReference type="AlphaFoldDB" id="A0A398CL12"/>
<evidence type="ECO:0000313" key="2">
    <source>
        <dbReference type="EMBL" id="RID99613.1"/>
    </source>
</evidence>
<proteinExistence type="predicted"/>
<keyword evidence="1" id="KW-1133">Transmembrane helix</keyword>
<dbReference type="RefSeq" id="WP_119108060.1">
    <property type="nucleotide sequence ID" value="NZ_QXJC01000001.1"/>
</dbReference>
<accession>A0A398CL12</accession>